<dbReference type="InterPro" id="IPR036249">
    <property type="entry name" value="Thioredoxin-like_sf"/>
</dbReference>
<evidence type="ECO:0000259" key="1">
    <source>
        <dbReference type="PROSITE" id="PS50404"/>
    </source>
</evidence>
<organism evidence="3 4">
    <name type="scientific">Roseateles koreensis</name>
    <dbReference type="NCBI Taxonomy" id="2987526"/>
    <lineage>
        <taxon>Bacteria</taxon>
        <taxon>Pseudomonadati</taxon>
        <taxon>Pseudomonadota</taxon>
        <taxon>Betaproteobacteria</taxon>
        <taxon>Burkholderiales</taxon>
        <taxon>Sphaerotilaceae</taxon>
        <taxon>Roseateles</taxon>
    </lineage>
</organism>
<evidence type="ECO:0000313" key="4">
    <source>
        <dbReference type="Proteomes" id="UP001219862"/>
    </source>
</evidence>
<dbReference type="EMBL" id="JAQQXS010000002">
    <property type="protein sequence ID" value="MDC8783998.1"/>
    <property type="molecule type" value="Genomic_DNA"/>
</dbReference>
<dbReference type="SUPFAM" id="SSF47616">
    <property type="entry name" value="GST C-terminal domain-like"/>
    <property type="match status" value="1"/>
</dbReference>
<proteinExistence type="predicted"/>
<accession>A0ABT5KNQ3</accession>
<feature type="domain" description="GST N-terminal" evidence="1">
    <location>
        <begin position="2"/>
        <end position="81"/>
    </location>
</feature>
<protein>
    <submittedName>
        <fullName evidence="3">Glutathione S-transferase family protein</fullName>
    </submittedName>
</protein>
<keyword evidence="4" id="KW-1185">Reference proteome</keyword>
<gene>
    <name evidence="3" type="ORF">PRZ01_02195</name>
</gene>
<name>A0ABT5KNQ3_9BURK</name>
<evidence type="ECO:0000259" key="2">
    <source>
        <dbReference type="PROSITE" id="PS50405"/>
    </source>
</evidence>
<dbReference type="CDD" id="cd00299">
    <property type="entry name" value="GST_C_family"/>
    <property type="match status" value="1"/>
</dbReference>
<dbReference type="PROSITE" id="PS50405">
    <property type="entry name" value="GST_CTER"/>
    <property type="match status" value="1"/>
</dbReference>
<dbReference type="InterPro" id="IPR010987">
    <property type="entry name" value="Glutathione-S-Trfase_C-like"/>
</dbReference>
<dbReference type="Gene3D" id="3.40.30.110">
    <property type="match status" value="2"/>
</dbReference>
<reference evidence="3 4" key="1">
    <citation type="submission" date="2022-10" db="EMBL/GenBank/DDBJ databases">
        <title>paucibacter sp. hw8 Genome sequencing.</title>
        <authorList>
            <person name="Park S."/>
        </authorList>
    </citation>
    <scope>NUCLEOTIDE SEQUENCE [LARGE SCALE GENOMIC DNA]</scope>
    <source>
        <strain evidence="4">hw8</strain>
    </source>
</reference>
<dbReference type="SUPFAM" id="SSF52833">
    <property type="entry name" value="Thioredoxin-like"/>
    <property type="match status" value="1"/>
</dbReference>
<evidence type="ECO:0000313" key="3">
    <source>
        <dbReference type="EMBL" id="MDC8783998.1"/>
    </source>
</evidence>
<sequence>MTELILHHYEGSPFSEKVRLILGFKGLSWRSVTVPVMLPKPDVVALTGGYRRTPFLQIGGDIFCDTALMCRVIEARHPTPAIFPAQGEADILAQWADRDLFWAAVPYTLQPAGFAAMFAGAPPAFLQAFAADRAAMTQGRRRESLADTHAALQTYLAWLDRQLQDGRTFMLGDSPCIADFSAVQSIWFIRRAPPVASILAPFARVGAWADRMLAFGHGQPESMSSEQALAVAKAAGPQAPVSVQSDQGFKAGEAVLVAATDYAQDAVAGELVGLSPERISLRRHDPRAGQLNVHFPRIGYALRRQDN</sequence>
<feature type="domain" description="GST C-terminal" evidence="2">
    <location>
        <begin position="82"/>
        <end position="241"/>
    </location>
</feature>
<dbReference type="Proteomes" id="UP001219862">
    <property type="component" value="Unassembled WGS sequence"/>
</dbReference>
<dbReference type="InterPro" id="IPR036282">
    <property type="entry name" value="Glutathione-S-Trfase_C_sf"/>
</dbReference>
<dbReference type="PROSITE" id="PS50404">
    <property type="entry name" value="GST_NTER"/>
    <property type="match status" value="1"/>
</dbReference>
<dbReference type="CDD" id="cd00570">
    <property type="entry name" value="GST_N_family"/>
    <property type="match status" value="1"/>
</dbReference>
<dbReference type="InterPro" id="IPR004045">
    <property type="entry name" value="Glutathione_S-Trfase_N"/>
</dbReference>
<dbReference type="Pfam" id="PF13417">
    <property type="entry name" value="GST_N_3"/>
    <property type="match status" value="1"/>
</dbReference>
<dbReference type="Pfam" id="PF13410">
    <property type="entry name" value="GST_C_2"/>
    <property type="match status" value="1"/>
</dbReference>
<comment type="caution">
    <text evidence="3">The sequence shown here is derived from an EMBL/GenBank/DDBJ whole genome shotgun (WGS) entry which is preliminary data.</text>
</comment>
<dbReference type="RefSeq" id="WP_273595120.1">
    <property type="nucleotide sequence ID" value="NZ_JAQQXS010000002.1"/>
</dbReference>